<name>A0A1H9ZVE5_9GAMM</name>
<sequence>MDNRCTSFYLKKIENCFSLPLKLALPPSSLQSNELKSFKLSLKQTLNEFTGWQIELVKSQLTARDASSIITTVLEHRTNIIDSIVKLWFDSSYADTNSESKQLTVMAIGGYGRSQLSIYSDIDILILHEKDEITEQEANEISLLTQLFWDIGLIPSIQTSSFKIFLTLMQEDISLATSVLSARTLIGKDKYSKALVDLVQSSQLWSHEAFIKEKLHDQKVRHDRYQSTGYHLEPDIKQNIGGLRDLHLIYWVIRKCYKEYDSLDDLFKSSMITEKEFHIISESEKILLLYRFALHSILQRPDDRLLFTHQISIVENYPFFQNLDSNLLTMARTNLVSHVESMMKCLYQNMASISLQTRIIYEIVSAPFRNISNLVSCKVLSDEFMLKIYTSGIDEIRLSSHESFSKYNILSLMPNQQFTPDNLMRFFYHLAEYEVTFDHIELETLRSLNQIYSEFPSFLVDSSKARADFIKILMHPNAIKFALIPLHKLCILWHYMPNWTHVVGLMQFDRFHAYTVDEHTFQVLAQIELMKDESNKNLASMLYKKQSKTSILTLAGLFHDVAKGLGGEHAKKGREIFDLFARQHSLDLEITNTTGWLIEHHLLLSVTAQRRDISDLSIIAEFAKQVGTQERLDLLYILTVADIKGTNHTLWSGWKQSLLEQLYHLTSSYLTKSHLFKSNWRQRIKQNKHEASELFISQCKKITLANIVDNQIVKHSLYDSALSELLETFWRRCRVDYLMYHHPKQLAWHAQMLLIQEPYSIDSLDDNYRIKIINNLPPAAIHATNQFVQGGTELFVWCKDRQNLFVAIVSLMERRNISVLHAQIFTNRDNMAMDSFVISERTGTPLSLARQALIKKELHQLVLQNELLVTKIKPKKQVEHYFQHQTEIKFIESDNISRTYIEINALDRPGLLFTIANVFAQFSLSLLGARITTIGERVEDMFIITTNQRLALDETLKQQLKQKLLTEIEFL</sequence>
<keyword evidence="2 8" id="KW-0548">Nucleotidyltransferase</keyword>
<keyword evidence="6 8" id="KW-0511">Multifunctional enzyme</keyword>
<feature type="domain" description="ACT" evidence="9">
    <location>
        <begin position="793"/>
        <end position="877"/>
    </location>
</feature>
<feature type="domain" description="HD" evidence="10">
    <location>
        <begin position="516"/>
        <end position="635"/>
    </location>
</feature>
<dbReference type="RefSeq" id="WP_093317869.1">
    <property type="nucleotide sequence ID" value="NZ_FOHV01000004.1"/>
</dbReference>
<keyword evidence="3" id="KW-0677">Repeat</keyword>
<reference evidence="12" key="1">
    <citation type="submission" date="2016-10" db="EMBL/GenBank/DDBJ databases">
        <authorList>
            <person name="Varghese N."/>
            <person name="Submissions S."/>
        </authorList>
    </citation>
    <scope>NUCLEOTIDE SEQUENCE [LARGE SCALE GENOMIC DNA]</scope>
    <source>
        <strain evidence="12">DSM 18579</strain>
    </source>
</reference>
<dbReference type="EMBL" id="FOHV01000004">
    <property type="protein sequence ID" value="SES85683.1"/>
    <property type="molecule type" value="Genomic_DNA"/>
</dbReference>
<dbReference type="GO" id="GO:0006808">
    <property type="term" value="P:regulation of nitrogen utilization"/>
    <property type="evidence" value="ECO:0007669"/>
    <property type="project" value="UniProtKB-UniRule"/>
</dbReference>
<feature type="region of interest" description="Uridylyltransferase" evidence="8">
    <location>
        <begin position="1"/>
        <end position="398"/>
    </location>
</feature>
<dbReference type="OrthoDB" id="9758038at2"/>
<comment type="activity regulation">
    <text evidence="8">Uridylyltransferase (UTase) activity is inhibited by glutamine, while glutamine activates uridylyl-removing (UR) activity.</text>
</comment>
<dbReference type="PROSITE" id="PS51671">
    <property type="entry name" value="ACT"/>
    <property type="match status" value="2"/>
</dbReference>
<dbReference type="InterPro" id="IPR045865">
    <property type="entry name" value="ACT-like_dom_sf"/>
</dbReference>
<dbReference type="InterPro" id="IPR006674">
    <property type="entry name" value="HD_domain"/>
</dbReference>
<evidence type="ECO:0000259" key="10">
    <source>
        <dbReference type="PROSITE" id="PS51831"/>
    </source>
</evidence>
<evidence type="ECO:0000313" key="12">
    <source>
        <dbReference type="Proteomes" id="UP000242642"/>
    </source>
</evidence>
<organism evidence="11 12">
    <name type="scientific">Thorsellia anophelis DSM 18579</name>
    <dbReference type="NCBI Taxonomy" id="1123402"/>
    <lineage>
        <taxon>Bacteria</taxon>
        <taxon>Pseudomonadati</taxon>
        <taxon>Pseudomonadota</taxon>
        <taxon>Gammaproteobacteria</taxon>
        <taxon>Enterobacterales</taxon>
        <taxon>Thorselliaceae</taxon>
        <taxon>Thorsellia</taxon>
    </lineage>
</organism>
<dbReference type="GO" id="GO:0008081">
    <property type="term" value="F:phosphoric diester hydrolase activity"/>
    <property type="evidence" value="ECO:0007669"/>
    <property type="project" value="UniProtKB-UniRule"/>
</dbReference>
<protein>
    <recommendedName>
        <fullName evidence="8">Bifunctional uridylyltransferase/uridylyl-removing enzyme</fullName>
        <shortName evidence="8">UTase/UR</shortName>
    </recommendedName>
    <alternativeName>
        <fullName evidence="8">Bifunctional [protein-PII] modification enzyme</fullName>
    </alternativeName>
    <alternativeName>
        <fullName evidence="8">Bifunctional nitrogen sensor protein</fullName>
    </alternativeName>
    <domain>
        <recommendedName>
            <fullName evidence="8">[Protein-PII] uridylyltransferase</fullName>
            <shortName evidence="8">PII uridylyltransferase</shortName>
            <shortName evidence="8">UTase</shortName>
            <ecNumber evidence="8">2.7.7.59</ecNumber>
        </recommendedName>
    </domain>
    <domain>
        <recommendedName>
            <fullName evidence="8">[Protein-PII]-UMP uridylyl-removing enzyme</fullName>
            <shortName evidence="8">UR</shortName>
            <ecNumber evidence="8">3.1.4.-</ecNumber>
        </recommendedName>
    </domain>
</protein>
<evidence type="ECO:0000256" key="1">
    <source>
        <dbReference type="ARBA" id="ARBA00022679"/>
    </source>
</evidence>
<comment type="similarity">
    <text evidence="8">Belongs to the GlnD family.</text>
</comment>
<comment type="catalytic activity">
    <reaction evidence="8">
        <text>[protein-PII]-L-tyrosine + UTP = [protein-PII]-uridylyl-L-tyrosine + diphosphate</text>
        <dbReference type="Rhea" id="RHEA:13673"/>
        <dbReference type="Rhea" id="RHEA-COMP:12147"/>
        <dbReference type="Rhea" id="RHEA-COMP:12148"/>
        <dbReference type="ChEBI" id="CHEBI:33019"/>
        <dbReference type="ChEBI" id="CHEBI:46398"/>
        <dbReference type="ChEBI" id="CHEBI:46858"/>
        <dbReference type="ChEBI" id="CHEBI:90602"/>
        <dbReference type="EC" id="2.7.7.59"/>
    </reaction>
</comment>
<comment type="catalytic activity">
    <reaction evidence="8">
        <text>[protein-PII]-uridylyl-L-tyrosine + H2O = [protein-PII]-L-tyrosine + UMP + H(+)</text>
        <dbReference type="Rhea" id="RHEA:48600"/>
        <dbReference type="Rhea" id="RHEA-COMP:12147"/>
        <dbReference type="Rhea" id="RHEA-COMP:12148"/>
        <dbReference type="ChEBI" id="CHEBI:15377"/>
        <dbReference type="ChEBI" id="CHEBI:15378"/>
        <dbReference type="ChEBI" id="CHEBI:46858"/>
        <dbReference type="ChEBI" id="CHEBI:57865"/>
        <dbReference type="ChEBI" id="CHEBI:90602"/>
    </reaction>
</comment>
<comment type="function">
    <text evidence="8">Modifies, by uridylylation and deuridylylation, the PII regulatory proteins (GlnB and homologs), in response to the nitrogen status of the cell that GlnD senses through the glutamine level. Under low glutamine levels, catalyzes the conversion of the PII proteins and UTP to PII-UMP and PPi, while under higher glutamine levels, GlnD hydrolyzes PII-UMP to PII and UMP (deuridylylation). Thus, controls uridylylation state and activity of the PII proteins, and plays an important role in the regulation of nitrogen metabolism.</text>
</comment>
<evidence type="ECO:0000313" key="11">
    <source>
        <dbReference type="EMBL" id="SES85683.1"/>
    </source>
</evidence>
<dbReference type="CDD" id="cd00077">
    <property type="entry name" value="HDc"/>
    <property type="match status" value="1"/>
</dbReference>
<dbReference type="GO" id="GO:0008773">
    <property type="term" value="F:[protein-PII] uridylyltransferase activity"/>
    <property type="evidence" value="ECO:0007669"/>
    <property type="project" value="UniProtKB-UniRule"/>
</dbReference>
<comment type="cofactor">
    <cofactor evidence="8">
        <name>Mg(2+)</name>
        <dbReference type="ChEBI" id="CHEBI:18420"/>
    </cofactor>
</comment>
<dbReference type="Pfam" id="PF08335">
    <property type="entry name" value="GlnD_UR_UTase"/>
    <property type="match status" value="1"/>
</dbReference>
<dbReference type="InterPro" id="IPR002912">
    <property type="entry name" value="ACT_dom"/>
</dbReference>
<evidence type="ECO:0000256" key="2">
    <source>
        <dbReference type="ARBA" id="ARBA00022695"/>
    </source>
</evidence>
<proteinExistence type="inferred from homology"/>
<evidence type="ECO:0000256" key="5">
    <source>
        <dbReference type="ARBA" id="ARBA00022842"/>
    </source>
</evidence>
<dbReference type="Gene3D" id="1.10.3090.10">
    <property type="entry name" value="cca-adding enzyme, domain 2"/>
    <property type="match status" value="1"/>
</dbReference>
<dbReference type="InterPro" id="IPR003607">
    <property type="entry name" value="HD/PDEase_dom"/>
</dbReference>
<evidence type="ECO:0000256" key="6">
    <source>
        <dbReference type="ARBA" id="ARBA00023268"/>
    </source>
</evidence>
<dbReference type="InterPro" id="IPR013546">
    <property type="entry name" value="PII_UdlTrfase/GS_AdlTrfase"/>
</dbReference>
<comment type="domain">
    <text evidence="8">Has four distinct domains: an N-terminal nucleotidyltransferase (NT) domain responsible for UTase activity, a central HD domain that encodes UR activity, and two C-terminal ACT domains that seem to have a role in glutamine sensing.</text>
</comment>
<dbReference type="Proteomes" id="UP000242642">
    <property type="component" value="Unassembled WGS sequence"/>
</dbReference>
<comment type="caution">
    <text evidence="8">Lacks conserved residue(s) required for the propagation of feature annotation.</text>
</comment>
<evidence type="ECO:0000256" key="8">
    <source>
        <dbReference type="HAMAP-Rule" id="MF_00277"/>
    </source>
</evidence>
<dbReference type="GO" id="GO:0008893">
    <property type="term" value="F:guanosine-3',5'-bis(diphosphate) 3'-diphosphatase activity"/>
    <property type="evidence" value="ECO:0007669"/>
    <property type="project" value="UniProtKB-EC"/>
</dbReference>
<dbReference type="PROSITE" id="PS51831">
    <property type="entry name" value="HD"/>
    <property type="match status" value="1"/>
</dbReference>
<dbReference type="Pfam" id="PF01966">
    <property type="entry name" value="HD"/>
    <property type="match status" value="1"/>
</dbReference>
<keyword evidence="5 8" id="KW-0460">Magnesium</keyword>
<dbReference type="CDD" id="cd04899">
    <property type="entry name" value="ACT_ACR-UUR-like_2"/>
    <property type="match status" value="1"/>
</dbReference>
<evidence type="ECO:0000256" key="4">
    <source>
        <dbReference type="ARBA" id="ARBA00022801"/>
    </source>
</evidence>
<accession>A0A1H9ZVE5</accession>
<keyword evidence="4 8" id="KW-0378">Hydrolase</keyword>
<dbReference type="SMART" id="SM00471">
    <property type="entry name" value="HDc"/>
    <property type="match status" value="1"/>
</dbReference>
<dbReference type="CDD" id="cd04900">
    <property type="entry name" value="ACT_UUR-like_1"/>
    <property type="match status" value="1"/>
</dbReference>
<dbReference type="Gene3D" id="3.30.460.10">
    <property type="entry name" value="Beta Polymerase, domain 2"/>
    <property type="match status" value="1"/>
</dbReference>
<dbReference type="SUPFAM" id="SSF55021">
    <property type="entry name" value="ACT-like"/>
    <property type="match status" value="2"/>
</dbReference>
<keyword evidence="1 8" id="KW-0808">Transferase</keyword>
<gene>
    <name evidence="8" type="primary">glnD</name>
    <name evidence="11" type="ORF">SAMN02583745_00721</name>
</gene>
<evidence type="ECO:0000256" key="7">
    <source>
        <dbReference type="ARBA" id="ARBA00047968"/>
    </source>
</evidence>
<dbReference type="InterPro" id="IPR010043">
    <property type="entry name" value="UTase/UR"/>
</dbReference>
<dbReference type="PANTHER" id="PTHR47320">
    <property type="entry name" value="BIFUNCTIONAL URIDYLYLTRANSFERASE/URIDYLYL-REMOVING ENZYME"/>
    <property type="match status" value="1"/>
</dbReference>
<feature type="domain" description="ACT" evidence="9">
    <location>
        <begin position="900"/>
        <end position="971"/>
    </location>
</feature>
<dbReference type="PANTHER" id="PTHR47320:SF1">
    <property type="entry name" value="BIFUNCTIONAL URIDYLYLTRANSFERASE_URIDYLYL-REMOVING ENZYME"/>
    <property type="match status" value="1"/>
</dbReference>
<keyword evidence="12" id="KW-1185">Reference proteome</keyword>
<dbReference type="PIRSF" id="PIRSF006288">
    <property type="entry name" value="PII_uridyltransf"/>
    <property type="match status" value="1"/>
</dbReference>
<dbReference type="HAMAP" id="MF_00277">
    <property type="entry name" value="PII_uridylyl_transf"/>
    <property type="match status" value="1"/>
</dbReference>
<evidence type="ECO:0000256" key="3">
    <source>
        <dbReference type="ARBA" id="ARBA00022737"/>
    </source>
</evidence>
<dbReference type="EC" id="3.1.4.-" evidence="8"/>
<dbReference type="InterPro" id="IPR043519">
    <property type="entry name" value="NT_sf"/>
</dbReference>
<dbReference type="NCBIfam" id="TIGR01693">
    <property type="entry name" value="UTase_glnD"/>
    <property type="match status" value="1"/>
</dbReference>
<dbReference type="SUPFAM" id="SSF81301">
    <property type="entry name" value="Nucleotidyltransferase"/>
    <property type="match status" value="1"/>
</dbReference>
<dbReference type="EC" id="2.7.7.59" evidence="8"/>
<dbReference type="AlphaFoldDB" id="A0A1H9ZVE5"/>
<dbReference type="Pfam" id="PF01842">
    <property type="entry name" value="ACT"/>
    <property type="match status" value="1"/>
</dbReference>
<dbReference type="SUPFAM" id="SSF109604">
    <property type="entry name" value="HD-domain/PDEase-like"/>
    <property type="match status" value="1"/>
</dbReference>
<dbReference type="STRING" id="1123402.SAMN02583745_00721"/>
<comment type="catalytic activity">
    <reaction evidence="7">
        <text>guanosine 3',5'-bis(diphosphate) + H2O = GDP + diphosphate + H(+)</text>
        <dbReference type="Rhea" id="RHEA:14253"/>
        <dbReference type="ChEBI" id="CHEBI:15377"/>
        <dbReference type="ChEBI" id="CHEBI:15378"/>
        <dbReference type="ChEBI" id="CHEBI:33019"/>
        <dbReference type="ChEBI" id="CHEBI:58189"/>
        <dbReference type="ChEBI" id="CHEBI:77828"/>
        <dbReference type="EC" id="3.1.7.2"/>
    </reaction>
</comment>
<evidence type="ECO:0000259" key="9">
    <source>
        <dbReference type="PROSITE" id="PS51671"/>
    </source>
</evidence>